<protein>
    <recommendedName>
        <fullName evidence="3">GspL cytoplasmic actin-ATPase-like domain-containing protein</fullName>
    </recommendedName>
</protein>
<organism evidence="1 2">
    <name type="scientific">Cellvibrio fibrivorans</name>
    <dbReference type="NCBI Taxonomy" id="126350"/>
    <lineage>
        <taxon>Bacteria</taxon>
        <taxon>Pseudomonadati</taxon>
        <taxon>Pseudomonadota</taxon>
        <taxon>Gammaproteobacteria</taxon>
        <taxon>Cellvibrionales</taxon>
        <taxon>Cellvibrionaceae</taxon>
        <taxon>Cellvibrio</taxon>
    </lineage>
</organism>
<proteinExistence type="predicted"/>
<comment type="caution">
    <text evidence="1">The sequence shown here is derived from an EMBL/GenBank/DDBJ whole genome shotgun (WGS) entry which is preliminary data.</text>
</comment>
<name>A0ABU1UU53_9GAMM</name>
<dbReference type="EMBL" id="JAVDVX010000001">
    <property type="protein sequence ID" value="MDR7088703.1"/>
    <property type="molecule type" value="Genomic_DNA"/>
</dbReference>
<evidence type="ECO:0000313" key="1">
    <source>
        <dbReference type="EMBL" id="MDR7088703.1"/>
    </source>
</evidence>
<keyword evidence="2" id="KW-1185">Reference proteome</keyword>
<gene>
    <name evidence="1" type="ORF">J2X05_000706</name>
</gene>
<evidence type="ECO:0000313" key="2">
    <source>
        <dbReference type="Proteomes" id="UP001253595"/>
    </source>
</evidence>
<reference evidence="1 2" key="1">
    <citation type="submission" date="2023-07" db="EMBL/GenBank/DDBJ databases">
        <title>Sorghum-associated microbial communities from plants grown in Nebraska, USA.</title>
        <authorList>
            <person name="Schachtman D."/>
        </authorList>
    </citation>
    <scope>NUCLEOTIDE SEQUENCE [LARGE SCALE GENOMIC DNA]</scope>
    <source>
        <strain evidence="1 2">BE190</strain>
    </source>
</reference>
<accession>A0ABU1UU53</accession>
<sequence length="343" mass="38958">MSSESIKLLTENSVYESASLETPTLIIPRKYLFYQCMSFENVPRTLRNNLLLQRVRQLSPFNRPATWQVSDNNAAQVWFWDADRVDRIRDQQTLPALNLVPEVMLYPPLDNGLRVQPCIEGWELQYWSGRVLRHSRWFAAKPNFRDHADFVRVCGATDDEAWCEGEAHLLSKPWNEKAFWSRESLQSEFIAPRLVLGLFLAWFCLQLGMALGVQIKKAFLAEAVANKSETLADLVDQRDATLQQQEFNQAVSALVQSPSQLHLLAQVSTCLSAFDFTILSWQYQSGQTAVLLQQENLDTRALIEACNQNPTFTDVRAEPGATPSQTRLLFTLQDDASGASDVQ</sequence>
<dbReference type="Proteomes" id="UP001253595">
    <property type="component" value="Unassembled WGS sequence"/>
</dbReference>
<evidence type="ECO:0008006" key="3">
    <source>
        <dbReference type="Google" id="ProtNLM"/>
    </source>
</evidence>